<dbReference type="Gene3D" id="2.70.70.10">
    <property type="entry name" value="Glucose Permease (Domain IIA)"/>
    <property type="match status" value="1"/>
</dbReference>
<dbReference type="PANTHER" id="PTHR21666">
    <property type="entry name" value="PEPTIDASE-RELATED"/>
    <property type="match status" value="1"/>
</dbReference>
<dbReference type="Pfam" id="PF01551">
    <property type="entry name" value="Peptidase_M23"/>
    <property type="match status" value="1"/>
</dbReference>
<dbReference type="InterPro" id="IPR050570">
    <property type="entry name" value="Cell_wall_metabolism_enzyme"/>
</dbReference>
<dbReference type="InterPro" id="IPR011055">
    <property type="entry name" value="Dup_hybrid_motif"/>
</dbReference>
<dbReference type="InterPro" id="IPR016047">
    <property type="entry name" value="M23ase_b-sheet_dom"/>
</dbReference>
<dbReference type="SUPFAM" id="SSF51261">
    <property type="entry name" value="Duplicated hybrid motif"/>
    <property type="match status" value="1"/>
</dbReference>
<dbReference type="GO" id="GO:0004222">
    <property type="term" value="F:metalloendopeptidase activity"/>
    <property type="evidence" value="ECO:0007669"/>
    <property type="project" value="TreeGrafter"/>
</dbReference>
<evidence type="ECO:0000313" key="3">
    <source>
        <dbReference type="Proteomes" id="UP000503640"/>
    </source>
</evidence>
<accession>A0A7I9VSW8</accession>
<feature type="domain" description="M23ase beta-sheet core" evidence="1">
    <location>
        <begin position="140"/>
        <end position="234"/>
    </location>
</feature>
<evidence type="ECO:0000313" key="2">
    <source>
        <dbReference type="EMBL" id="GEJ59179.1"/>
    </source>
</evidence>
<dbReference type="Proteomes" id="UP000503640">
    <property type="component" value="Unassembled WGS sequence"/>
</dbReference>
<dbReference type="AlphaFoldDB" id="A0A7I9VSW8"/>
<keyword evidence="3" id="KW-1185">Reference proteome</keyword>
<gene>
    <name evidence="2" type="ORF">AMYX_39200</name>
</gene>
<protein>
    <recommendedName>
        <fullName evidence="1">M23ase beta-sheet core domain-containing protein</fullName>
    </recommendedName>
</protein>
<dbReference type="EMBL" id="BJTG01000011">
    <property type="protein sequence ID" value="GEJ59179.1"/>
    <property type="molecule type" value="Genomic_DNA"/>
</dbReference>
<proteinExistence type="predicted"/>
<evidence type="ECO:0000259" key="1">
    <source>
        <dbReference type="Pfam" id="PF01551"/>
    </source>
</evidence>
<sequence length="253" mass="25457">MPVKPPGADAARLHQAAQQLEGLFLKQLVTSSKAFTGGEGAGSAVRADLFADALAGALVKSGGIGLARQVERSLGADPTATPTPTPTATAMATSTASSIATAAAGAPEGGAPSPADLLPAHAVTSPFGLRQDPFDGRLTRHEGVDLAAGDGEPIRAAAGGVVVRAGARGGYGDAVEIDHGDGLTTLYAHASQLLVREGDTVTPGQAIARVGHTGRATGSHLHFEVRQGGRAVDPARALKNYRLRADDLLGSRS</sequence>
<reference evidence="3" key="1">
    <citation type="journal article" date="2020" name="Appl. Environ. Microbiol.">
        <title>Diazotrophic Anaeromyxobacter Isolates from Soils.</title>
        <authorList>
            <person name="Masuda Y."/>
            <person name="Yamanaka H."/>
            <person name="Xu Z.X."/>
            <person name="Shiratori Y."/>
            <person name="Aono T."/>
            <person name="Amachi S."/>
            <person name="Senoo K."/>
            <person name="Itoh H."/>
        </authorList>
    </citation>
    <scope>NUCLEOTIDE SEQUENCE [LARGE SCALE GENOMIC DNA]</scope>
    <source>
        <strain evidence="3">R267</strain>
    </source>
</reference>
<dbReference type="PANTHER" id="PTHR21666:SF270">
    <property type="entry name" value="MUREIN HYDROLASE ACTIVATOR ENVC"/>
    <property type="match status" value="1"/>
</dbReference>
<dbReference type="CDD" id="cd12797">
    <property type="entry name" value="M23_peptidase"/>
    <property type="match status" value="1"/>
</dbReference>
<organism evidence="2 3">
    <name type="scientific">Anaeromyxobacter diazotrophicus</name>
    <dbReference type="NCBI Taxonomy" id="2590199"/>
    <lineage>
        <taxon>Bacteria</taxon>
        <taxon>Pseudomonadati</taxon>
        <taxon>Myxococcota</taxon>
        <taxon>Myxococcia</taxon>
        <taxon>Myxococcales</taxon>
        <taxon>Cystobacterineae</taxon>
        <taxon>Anaeromyxobacteraceae</taxon>
        <taxon>Anaeromyxobacter</taxon>
    </lineage>
</organism>
<comment type="caution">
    <text evidence="2">The sequence shown here is derived from an EMBL/GenBank/DDBJ whole genome shotgun (WGS) entry which is preliminary data.</text>
</comment>
<name>A0A7I9VSW8_9BACT</name>